<evidence type="ECO:0000256" key="1">
    <source>
        <dbReference type="SAM" id="MobiDB-lite"/>
    </source>
</evidence>
<evidence type="ECO:0000313" key="5">
    <source>
        <dbReference type="Proteomes" id="UP001152747"/>
    </source>
</evidence>
<dbReference type="OrthoDB" id="5834811at2759"/>
<dbReference type="PROSITE" id="PS50279">
    <property type="entry name" value="BPTI_KUNITZ_2"/>
    <property type="match status" value="1"/>
</dbReference>
<dbReference type="GO" id="GO:0004867">
    <property type="term" value="F:serine-type endopeptidase inhibitor activity"/>
    <property type="evidence" value="ECO:0007669"/>
    <property type="project" value="InterPro"/>
</dbReference>
<sequence length="380" mass="42938">MKNNLIIILIFTVSIVDGFFDEVPRCLSGRRPLLDENLKLFPCHHSNCPDKFYCEKQQTKHLFKNQTRSFCCPNSTLLSSPADAAEISFQIESSTELLRSLSCERFPYHQTCSKSKNDSQPIIMYYFDVQTLNCELYPYGLCENDPKLTLRTKKECERRCDVQKLKEALDMLEENGLEDITIPDSPQIAIDDTKTESKHLRGHPPPPTDIEIQHRSENLILEDLEGSGNKISSYEDINEILLSGSQVPREVVIIEDDLVEGEGSGSQDEDPIVTSGTSTTPGSSTSEASRTSTQETSTASRTSTQRSVASRTLQPECLASPYRLLCQTGKPSQFVYRWEVLDGKCQSFPYGYCWKEHNLPHPRTQAECESYCVTELSSKF</sequence>
<comment type="caution">
    <text evidence="4">The sequence shown here is derived from an EMBL/GenBank/DDBJ whole genome shotgun (WGS) entry which is preliminary data.</text>
</comment>
<keyword evidence="5" id="KW-1185">Reference proteome</keyword>
<dbReference type="Proteomes" id="UP001152747">
    <property type="component" value="Unassembled WGS sequence"/>
</dbReference>
<dbReference type="InterPro" id="IPR036880">
    <property type="entry name" value="Kunitz_BPTI_sf"/>
</dbReference>
<feature type="domain" description="BPTI/Kunitz inhibitor" evidence="3">
    <location>
        <begin position="103"/>
        <end position="160"/>
    </location>
</feature>
<proteinExistence type="predicted"/>
<reference evidence="4" key="1">
    <citation type="submission" date="2022-11" db="EMBL/GenBank/DDBJ databases">
        <authorList>
            <person name="Kikuchi T."/>
        </authorList>
    </citation>
    <scope>NUCLEOTIDE SEQUENCE</scope>
    <source>
        <strain evidence="4">PS1010</strain>
    </source>
</reference>
<dbReference type="InterPro" id="IPR002223">
    <property type="entry name" value="Kunitz_BPTI"/>
</dbReference>
<evidence type="ECO:0000259" key="3">
    <source>
        <dbReference type="PROSITE" id="PS50279"/>
    </source>
</evidence>
<name>A0A9P1N7I8_9PELO</name>
<evidence type="ECO:0000256" key="2">
    <source>
        <dbReference type="SAM" id="SignalP"/>
    </source>
</evidence>
<feature type="region of interest" description="Disordered" evidence="1">
    <location>
        <begin position="258"/>
        <end position="310"/>
    </location>
</feature>
<organism evidence="4 5">
    <name type="scientific">Caenorhabditis angaria</name>
    <dbReference type="NCBI Taxonomy" id="860376"/>
    <lineage>
        <taxon>Eukaryota</taxon>
        <taxon>Metazoa</taxon>
        <taxon>Ecdysozoa</taxon>
        <taxon>Nematoda</taxon>
        <taxon>Chromadorea</taxon>
        <taxon>Rhabditida</taxon>
        <taxon>Rhabditina</taxon>
        <taxon>Rhabditomorpha</taxon>
        <taxon>Rhabditoidea</taxon>
        <taxon>Rhabditidae</taxon>
        <taxon>Peloderinae</taxon>
        <taxon>Caenorhabditis</taxon>
    </lineage>
</organism>
<keyword evidence="2" id="KW-0732">Signal</keyword>
<evidence type="ECO:0000313" key="4">
    <source>
        <dbReference type="EMBL" id="CAI5450702.1"/>
    </source>
</evidence>
<gene>
    <name evidence="4" type="ORF">CAMP_LOCUS13339</name>
</gene>
<dbReference type="EMBL" id="CANHGI010000005">
    <property type="protein sequence ID" value="CAI5450702.1"/>
    <property type="molecule type" value="Genomic_DNA"/>
</dbReference>
<protein>
    <recommendedName>
        <fullName evidence="3">BPTI/Kunitz inhibitor domain-containing protein</fullName>
    </recommendedName>
</protein>
<accession>A0A9P1N7I8</accession>
<feature type="chain" id="PRO_5040172996" description="BPTI/Kunitz inhibitor domain-containing protein" evidence="2">
    <location>
        <begin position="19"/>
        <end position="380"/>
    </location>
</feature>
<dbReference type="SUPFAM" id="SSF57362">
    <property type="entry name" value="BPTI-like"/>
    <property type="match status" value="2"/>
</dbReference>
<dbReference type="AlphaFoldDB" id="A0A9P1N7I8"/>
<feature type="signal peptide" evidence="2">
    <location>
        <begin position="1"/>
        <end position="18"/>
    </location>
</feature>
<feature type="compositionally biased region" description="Low complexity" evidence="1">
    <location>
        <begin position="274"/>
        <end position="310"/>
    </location>
</feature>